<evidence type="ECO:0000313" key="2">
    <source>
        <dbReference type="EMBL" id="MBO0512965.1"/>
    </source>
</evidence>
<keyword evidence="1" id="KW-0812">Transmembrane</keyword>
<dbReference type="AlphaFoldDB" id="A0A939F603"/>
<evidence type="ECO:0000313" key="3">
    <source>
        <dbReference type="Proteomes" id="UP000664167"/>
    </source>
</evidence>
<organism evidence="2 3">
    <name type="scientific">Streptomyces beijiangensis</name>
    <dbReference type="NCBI Taxonomy" id="163361"/>
    <lineage>
        <taxon>Bacteria</taxon>
        <taxon>Bacillati</taxon>
        <taxon>Actinomycetota</taxon>
        <taxon>Actinomycetes</taxon>
        <taxon>Kitasatosporales</taxon>
        <taxon>Streptomycetaceae</taxon>
        <taxon>Streptomyces</taxon>
    </lineage>
</organism>
<keyword evidence="3" id="KW-1185">Reference proteome</keyword>
<comment type="caution">
    <text evidence="2">The sequence shown here is derived from an EMBL/GenBank/DDBJ whole genome shotgun (WGS) entry which is preliminary data.</text>
</comment>
<keyword evidence="1" id="KW-1133">Transmembrane helix</keyword>
<dbReference type="Proteomes" id="UP000664167">
    <property type="component" value="Unassembled WGS sequence"/>
</dbReference>
<sequence>MNGPMFAAVLCSGAALWLLAGRQRGLRRARLLFADGAAVAGAGPAWKAPAWADRRRMGREWLCLPVALVVAVLGASVLPLLAGAVAVPLVGR</sequence>
<evidence type="ECO:0008006" key="4">
    <source>
        <dbReference type="Google" id="ProtNLM"/>
    </source>
</evidence>
<evidence type="ECO:0000256" key="1">
    <source>
        <dbReference type="SAM" id="Phobius"/>
    </source>
</evidence>
<proteinExistence type="predicted"/>
<reference evidence="2" key="1">
    <citation type="submission" date="2021-03" db="EMBL/GenBank/DDBJ databases">
        <title>Streptomyces poriferae sp. nov., a novel marine sponge-derived Actinobacteria species with anti-MRSA activity.</title>
        <authorList>
            <person name="Sandoval-Powers M."/>
            <person name="Kralova S."/>
            <person name="Nguyen G.-S."/>
            <person name="Fawwal D."/>
            <person name="Degnes K."/>
            <person name="Klinkenberg G."/>
            <person name="Sletta H."/>
            <person name="Wentzel A."/>
            <person name="Liles M.R."/>
        </authorList>
    </citation>
    <scope>NUCLEOTIDE SEQUENCE</scope>
    <source>
        <strain evidence="2">DSM 41794</strain>
    </source>
</reference>
<accession>A0A939F603</accession>
<gene>
    <name evidence="2" type="ORF">J0695_14260</name>
</gene>
<feature type="transmembrane region" description="Helical" evidence="1">
    <location>
        <begin position="61"/>
        <end position="87"/>
    </location>
</feature>
<protein>
    <recommendedName>
        <fullName evidence="4">Type II secretion protein F</fullName>
    </recommendedName>
</protein>
<keyword evidence="1" id="KW-0472">Membrane</keyword>
<name>A0A939F603_9ACTN</name>
<dbReference type="EMBL" id="JAFLRJ010000128">
    <property type="protein sequence ID" value="MBO0512965.1"/>
    <property type="molecule type" value="Genomic_DNA"/>
</dbReference>
<feature type="non-terminal residue" evidence="2">
    <location>
        <position position="92"/>
    </location>
</feature>